<reference evidence="1 2" key="1">
    <citation type="submission" date="2020-09" db="EMBL/GenBank/DDBJ databases">
        <title>Methylomonas albis sp. nov. and Methylomonas fluvii sp. nov.: Two cold-adapted methanotrophs from the River Elbe and an amended description of Methylovulum psychrotolerans strain Eb1.</title>
        <authorList>
            <person name="Bussmann I.K."/>
            <person name="Klings K.-W."/>
            <person name="Warnstedt J."/>
            <person name="Hoppert M."/>
            <person name="Saborowski A."/>
            <person name="Horn F."/>
            <person name="Liebner S."/>
        </authorList>
    </citation>
    <scope>NUCLEOTIDE SEQUENCE [LARGE SCALE GENOMIC DNA]</scope>
    <source>
        <strain evidence="1 2">EbB</strain>
    </source>
</reference>
<comment type="caution">
    <text evidence="1">The sequence shown here is derived from an EMBL/GenBank/DDBJ whole genome shotgun (WGS) entry which is preliminary data.</text>
</comment>
<dbReference type="InterPro" id="IPR017647">
    <property type="entry name" value="Dnd_assoc_3"/>
</dbReference>
<name>A0ABR9DGQ1_9GAMM</name>
<gene>
    <name evidence="1" type="primary">dptF</name>
    <name evidence="1" type="ORF">EBB_17515</name>
</gene>
<protein>
    <submittedName>
        <fullName evidence="1">DNA phosphorothioation-dependent restriction protein DptF</fullName>
    </submittedName>
</protein>
<evidence type="ECO:0000313" key="1">
    <source>
        <dbReference type="EMBL" id="MBD9362279.1"/>
    </source>
</evidence>
<evidence type="ECO:0000313" key="2">
    <source>
        <dbReference type="Proteomes" id="UP000641152"/>
    </source>
</evidence>
<accession>A0ABR9DGQ1</accession>
<sequence>MELLYAHEQYKDKPILAFYDNLEKAILAYSNKHLPTLSDEGFITLSEINNHALCTSVEFDPDLEAIKGHTKHRIHSFPCYLLVNDQPLESIEVSLSMYKLIHAINDGYRPNKHDRNTIVIFEELLERLIDIAKDTNKLSIVHDEQIYEFKDTAGKIKVKSYAR</sequence>
<dbReference type="EMBL" id="JACXST010000002">
    <property type="protein sequence ID" value="MBD9362279.1"/>
    <property type="molecule type" value="Genomic_DNA"/>
</dbReference>
<dbReference type="Proteomes" id="UP000641152">
    <property type="component" value="Unassembled WGS sequence"/>
</dbReference>
<keyword evidence="2" id="KW-1185">Reference proteome</keyword>
<proteinExistence type="predicted"/>
<organism evidence="1 2">
    <name type="scientific">Methylomonas fluvii</name>
    <dbReference type="NCBI Taxonomy" id="1854564"/>
    <lineage>
        <taxon>Bacteria</taxon>
        <taxon>Pseudomonadati</taxon>
        <taxon>Pseudomonadota</taxon>
        <taxon>Gammaproteobacteria</taxon>
        <taxon>Methylococcales</taxon>
        <taxon>Methylococcaceae</taxon>
        <taxon>Methylomonas</taxon>
    </lineage>
</organism>
<dbReference type="NCBIfam" id="TIGR03238">
    <property type="entry name" value="dnd_assoc_3"/>
    <property type="match status" value="1"/>
</dbReference>